<protein>
    <submittedName>
        <fullName evidence="1">Uncharacterized protein</fullName>
    </submittedName>
</protein>
<evidence type="ECO:0000313" key="1">
    <source>
        <dbReference type="EMBL" id="CAA0811248.1"/>
    </source>
</evidence>
<proteinExistence type="predicted"/>
<sequence length="127" mass="15233">IEHPQSWPQEFDHLEIHMKPTTMVQFWQRRLTRRLEAEHRRGRIRQMKVVHESSGRAQREREDRERNISFFELPFDPPSIDPKGLFSLLSFSNPIGFLSEFTETCTKTTDGRVKRELFGFDQIFKNL</sequence>
<evidence type="ECO:0000313" key="2">
    <source>
        <dbReference type="Proteomes" id="UP001153555"/>
    </source>
</evidence>
<accession>A0A9N7MIP2</accession>
<dbReference type="Proteomes" id="UP001153555">
    <property type="component" value="Unassembled WGS sequence"/>
</dbReference>
<reference evidence="1" key="1">
    <citation type="submission" date="2019-12" db="EMBL/GenBank/DDBJ databases">
        <authorList>
            <person name="Scholes J."/>
        </authorList>
    </citation>
    <scope>NUCLEOTIDE SEQUENCE</scope>
</reference>
<dbReference type="EMBL" id="CACSLK010008332">
    <property type="protein sequence ID" value="CAA0811248.1"/>
    <property type="molecule type" value="Genomic_DNA"/>
</dbReference>
<organism evidence="1 2">
    <name type="scientific">Striga hermonthica</name>
    <name type="common">Purple witchweed</name>
    <name type="synonym">Buchnera hermonthica</name>
    <dbReference type="NCBI Taxonomy" id="68872"/>
    <lineage>
        <taxon>Eukaryota</taxon>
        <taxon>Viridiplantae</taxon>
        <taxon>Streptophyta</taxon>
        <taxon>Embryophyta</taxon>
        <taxon>Tracheophyta</taxon>
        <taxon>Spermatophyta</taxon>
        <taxon>Magnoliopsida</taxon>
        <taxon>eudicotyledons</taxon>
        <taxon>Gunneridae</taxon>
        <taxon>Pentapetalae</taxon>
        <taxon>asterids</taxon>
        <taxon>lamiids</taxon>
        <taxon>Lamiales</taxon>
        <taxon>Orobanchaceae</taxon>
        <taxon>Buchnereae</taxon>
        <taxon>Striga</taxon>
    </lineage>
</organism>
<comment type="caution">
    <text evidence="1">The sequence shown here is derived from an EMBL/GenBank/DDBJ whole genome shotgun (WGS) entry which is preliminary data.</text>
</comment>
<feature type="non-terminal residue" evidence="1">
    <location>
        <position position="1"/>
    </location>
</feature>
<feature type="non-terminal residue" evidence="1">
    <location>
        <position position="127"/>
    </location>
</feature>
<name>A0A9N7MIP2_STRHE</name>
<gene>
    <name evidence="1" type="ORF">SHERM_12458</name>
</gene>
<dbReference type="AlphaFoldDB" id="A0A9N7MIP2"/>
<keyword evidence="2" id="KW-1185">Reference proteome</keyword>